<protein>
    <recommendedName>
        <fullName evidence="13">Short coiled-coil protein</fullName>
    </recommendedName>
</protein>
<dbReference type="Pfam" id="PF10224">
    <property type="entry name" value="DUF2205"/>
    <property type="match status" value="1"/>
</dbReference>
<evidence type="ECO:0000256" key="1">
    <source>
        <dbReference type="ARBA" id="ARBA00002743"/>
    </source>
</evidence>
<evidence type="ECO:0000313" key="11">
    <source>
        <dbReference type="EMBL" id="KAK9719112.1"/>
    </source>
</evidence>
<feature type="coiled-coil region" evidence="10">
    <location>
        <begin position="9"/>
        <end position="43"/>
    </location>
</feature>
<proteinExistence type="inferred from homology"/>
<comment type="similarity">
    <text evidence="5">Belongs to the SCOC family.</text>
</comment>
<organism evidence="11 12">
    <name type="scientific">Basidiobolus ranarum</name>
    <dbReference type="NCBI Taxonomy" id="34480"/>
    <lineage>
        <taxon>Eukaryota</taxon>
        <taxon>Fungi</taxon>
        <taxon>Fungi incertae sedis</taxon>
        <taxon>Zoopagomycota</taxon>
        <taxon>Entomophthoromycotina</taxon>
        <taxon>Basidiobolomycetes</taxon>
        <taxon>Basidiobolales</taxon>
        <taxon>Basidiobolaceae</taxon>
        <taxon>Basidiobolus</taxon>
    </lineage>
</organism>
<evidence type="ECO:0008006" key="13">
    <source>
        <dbReference type="Google" id="ProtNLM"/>
    </source>
</evidence>
<keyword evidence="6" id="KW-0963">Cytoplasm</keyword>
<keyword evidence="8 10" id="KW-0175">Coiled coil</keyword>
<name>A0ABR2W3T7_9FUNG</name>
<dbReference type="Gene3D" id="1.20.5.170">
    <property type="match status" value="1"/>
</dbReference>
<evidence type="ECO:0000256" key="8">
    <source>
        <dbReference type="ARBA" id="ARBA00023054"/>
    </source>
</evidence>
<evidence type="ECO:0000256" key="3">
    <source>
        <dbReference type="ARBA" id="ARBA00004514"/>
    </source>
</evidence>
<evidence type="ECO:0000313" key="12">
    <source>
        <dbReference type="Proteomes" id="UP001479436"/>
    </source>
</evidence>
<accession>A0ABR2W3T7</accession>
<gene>
    <name evidence="11" type="ORF">K7432_004977</name>
</gene>
<evidence type="ECO:0000256" key="5">
    <source>
        <dbReference type="ARBA" id="ARBA00010880"/>
    </source>
</evidence>
<comment type="subcellular location">
    <subcellularLocation>
        <location evidence="3">Cytoplasm</location>
        <location evidence="3">Cytosol</location>
    </subcellularLocation>
    <subcellularLocation>
        <location evidence="2">Golgi apparatus membrane</location>
        <topology evidence="2">Peripheral membrane protein</topology>
        <orientation evidence="2">Cytoplasmic side</orientation>
    </subcellularLocation>
    <subcellularLocation>
        <location evidence="4">Golgi apparatus</location>
        <location evidence="4">trans-Golgi network</location>
    </subcellularLocation>
</comment>
<dbReference type="PANTHER" id="PTHR21614:SF0">
    <property type="entry name" value="GEO08385P1"/>
    <property type="match status" value="1"/>
</dbReference>
<dbReference type="PANTHER" id="PTHR21614">
    <property type="entry name" value="SHORT COILED COIL PROTEIN"/>
    <property type="match status" value="1"/>
</dbReference>
<reference evidence="11 12" key="1">
    <citation type="submission" date="2023-04" db="EMBL/GenBank/DDBJ databases">
        <title>Genome of Basidiobolus ranarum AG-B5.</title>
        <authorList>
            <person name="Stajich J.E."/>
            <person name="Carter-House D."/>
            <person name="Gryganskyi A."/>
        </authorList>
    </citation>
    <scope>NUCLEOTIDE SEQUENCE [LARGE SCALE GENOMIC DNA]</scope>
    <source>
        <strain evidence="11 12">AG-B5</strain>
    </source>
</reference>
<evidence type="ECO:0000256" key="7">
    <source>
        <dbReference type="ARBA" id="ARBA00023034"/>
    </source>
</evidence>
<evidence type="ECO:0000256" key="9">
    <source>
        <dbReference type="ARBA" id="ARBA00023136"/>
    </source>
</evidence>
<evidence type="ECO:0000256" key="2">
    <source>
        <dbReference type="ARBA" id="ARBA00004255"/>
    </source>
</evidence>
<evidence type="ECO:0000256" key="10">
    <source>
        <dbReference type="SAM" id="Coils"/>
    </source>
</evidence>
<dbReference type="Proteomes" id="UP001479436">
    <property type="component" value="Unassembled WGS sequence"/>
</dbReference>
<comment type="function">
    <text evidence="1">Positive regulator of amino acid starvation-induced autophagy.</text>
</comment>
<keyword evidence="7" id="KW-0333">Golgi apparatus</keyword>
<dbReference type="EMBL" id="JASJQH010007059">
    <property type="protein sequence ID" value="KAK9719112.1"/>
    <property type="molecule type" value="Genomic_DNA"/>
</dbReference>
<evidence type="ECO:0000256" key="4">
    <source>
        <dbReference type="ARBA" id="ARBA00004601"/>
    </source>
</evidence>
<comment type="caution">
    <text evidence="11">The sequence shown here is derived from an EMBL/GenBank/DDBJ whole genome shotgun (WGS) entry which is preliminary data.</text>
</comment>
<sequence>MASPLPKSTDSTEIEREDLIRKIQQTQEQLRHLLAKIDTVKSDHHRIHTENQVLEKYMDNLMSTKEMMEP</sequence>
<dbReference type="InterPro" id="IPR019357">
    <property type="entry name" value="SCOC"/>
</dbReference>
<evidence type="ECO:0000256" key="6">
    <source>
        <dbReference type="ARBA" id="ARBA00022490"/>
    </source>
</evidence>
<keyword evidence="12" id="KW-1185">Reference proteome</keyword>
<keyword evidence="9" id="KW-0472">Membrane</keyword>